<sequence length="354" mass="40402">MEELVHPFDLLRLLYNTPALEFLHVDVLIYEEPYMGTWQLPYDPIPLPLLRSLVFTDCPYELLNLVLPHLSLPEDVFIRLQDISNYFPVQLEGPPDAFPPLPIRPVTFLDVIMQGDELFMVADGPTSGLWLSAMHDLDGLPEPQNWGDWLLSLHECLTLTNVTCLHIFVEGCATFWPAFLSHLPQLTHLTALFEESSDEPDPDSGAFDCPTATLCAALAPPDSGVPCSVLDTLTMEWPHEIVQEDFNNLPWILEMLKSRSRAGHPIRRVVARVPLGPTFEQVQGLNFFELHELIGTGCPPDTEYEVVEKPETRRGMCVFEMREVWKVDGADRYWEVGDREKPHYDMVMSQMFKE</sequence>
<gene>
    <name evidence="1" type="ORF">GSI_09999</name>
</gene>
<evidence type="ECO:0008006" key="3">
    <source>
        <dbReference type="Google" id="ProtNLM"/>
    </source>
</evidence>
<organism evidence="1 2">
    <name type="scientific">Ganoderma sinense ZZ0214-1</name>
    <dbReference type="NCBI Taxonomy" id="1077348"/>
    <lineage>
        <taxon>Eukaryota</taxon>
        <taxon>Fungi</taxon>
        <taxon>Dikarya</taxon>
        <taxon>Basidiomycota</taxon>
        <taxon>Agaricomycotina</taxon>
        <taxon>Agaricomycetes</taxon>
        <taxon>Polyporales</taxon>
        <taxon>Polyporaceae</taxon>
        <taxon>Ganoderma</taxon>
    </lineage>
</organism>
<dbReference type="OrthoDB" id="2754196at2759"/>
<dbReference type="EMBL" id="AYKW01000033">
    <property type="protein sequence ID" value="PIL27877.1"/>
    <property type="molecule type" value="Genomic_DNA"/>
</dbReference>
<evidence type="ECO:0000313" key="1">
    <source>
        <dbReference type="EMBL" id="PIL27877.1"/>
    </source>
</evidence>
<protein>
    <recommendedName>
        <fullName evidence="3">F-box domain-containing protein</fullName>
    </recommendedName>
</protein>
<accession>A0A2G8S2B6</accession>
<keyword evidence="2" id="KW-1185">Reference proteome</keyword>
<evidence type="ECO:0000313" key="2">
    <source>
        <dbReference type="Proteomes" id="UP000230002"/>
    </source>
</evidence>
<dbReference type="AlphaFoldDB" id="A0A2G8S2B6"/>
<proteinExistence type="predicted"/>
<reference evidence="1 2" key="1">
    <citation type="journal article" date="2015" name="Sci. Rep.">
        <title>Chromosome-level genome map provides insights into diverse defense mechanisms in the medicinal fungus Ganoderma sinense.</title>
        <authorList>
            <person name="Zhu Y."/>
            <person name="Xu J."/>
            <person name="Sun C."/>
            <person name="Zhou S."/>
            <person name="Xu H."/>
            <person name="Nelson D.R."/>
            <person name="Qian J."/>
            <person name="Song J."/>
            <person name="Luo H."/>
            <person name="Xiang L."/>
            <person name="Li Y."/>
            <person name="Xu Z."/>
            <person name="Ji A."/>
            <person name="Wang L."/>
            <person name="Lu S."/>
            <person name="Hayward A."/>
            <person name="Sun W."/>
            <person name="Li X."/>
            <person name="Schwartz D.C."/>
            <person name="Wang Y."/>
            <person name="Chen S."/>
        </authorList>
    </citation>
    <scope>NUCLEOTIDE SEQUENCE [LARGE SCALE GENOMIC DNA]</scope>
    <source>
        <strain evidence="1 2">ZZ0214-1</strain>
    </source>
</reference>
<comment type="caution">
    <text evidence="1">The sequence shown here is derived from an EMBL/GenBank/DDBJ whole genome shotgun (WGS) entry which is preliminary data.</text>
</comment>
<name>A0A2G8S2B6_9APHY</name>
<dbReference type="Proteomes" id="UP000230002">
    <property type="component" value="Unassembled WGS sequence"/>
</dbReference>